<dbReference type="PROSITE" id="PS50893">
    <property type="entry name" value="ABC_TRANSPORTER_2"/>
    <property type="match status" value="1"/>
</dbReference>
<evidence type="ECO:0000256" key="3">
    <source>
        <dbReference type="ARBA" id="ARBA00022448"/>
    </source>
</evidence>
<evidence type="ECO:0000256" key="1">
    <source>
        <dbReference type="ARBA" id="ARBA00004202"/>
    </source>
</evidence>
<dbReference type="InterPro" id="IPR003593">
    <property type="entry name" value="AAA+_ATPase"/>
</dbReference>
<proteinExistence type="inferred from homology"/>
<evidence type="ECO:0000256" key="4">
    <source>
        <dbReference type="ARBA" id="ARBA00022741"/>
    </source>
</evidence>
<keyword evidence="5 8" id="KW-0067">ATP-binding</keyword>
<comment type="similarity">
    <text evidence="2">Belongs to the ABC transporter superfamily.</text>
</comment>
<protein>
    <submittedName>
        <fullName evidence="8">Multidrug ABC transporter ATP-binding protein</fullName>
    </submittedName>
</protein>
<evidence type="ECO:0000313" key="9">
    <source>
        <dbReference type="Proteomes" id="UP000253318"/>
    </source>
</evidence>
<feature type="domain" description="ABC transporter" evidence="7">
    <location>
        <begin position="21"/>
        <end position="251"/>
    </location>
</feature>
<dbReference type="CDD" id="cd03230">
    <property type="entry name" value="ABC_DR_subfamily_A"/>
    <property type="match status" value="1"/>
</dbReference>
<dbReference type="InterPro" id="IPR017871">
    <property type="entry name" value="ABC_transporter-like_CS"/>
</dbReference>
<accession>A0A368TBS9</accession>
<gene>
    <name evidence="8" type="ORF">DEF24_01360</name>
</gene>
<keyword evidence="6" id="KW-0046">Antibiotic resistance</keyword>
<dbReference type="SUPFAM" id="SSF52540">
    <property type="entry name" value="P-loop containing nucleoside triphosphate hydrolases"/>
    <property type="match status" value="1"/>
</dbReference>
<dbReference type="InterPro" id="IPR027417">
    <property type="entry name" value="P-loop_NTPase"/>
</dbReference>
<comment type="caution">
    <text evidence="8">The sequence shown here is derived from an EMBL/GenBank/DDBJ whole genome shotgun (WGS) entry which is preliminary data.</text>
</comment>
<dbReference type="Gene3D" id="3.40.50.300">
    <property type="entry name" value="P-loop containing nucleotide triphosphate hydrolases"/>
    <property type="match status" value="1"/>
</dbReference>
<dbReference type="SMART" id="SM00382">
    <property type="entry name" value="AAA"/>
    <property type="match status" value="1"/>
</dbReference>
<comment type="subcellular location">
    <subcellularLocation>
        <location evidence="1">Cell membrane</location>
        <topology evidence="1">Peripheral membrane protein</topology>
    </subcellularLocation>
</comment>
<reference evidence="8 9" key="1">
    <citation type="submission" date="2018-04" db="EMBL/GenBank/DDBJ databases">
        <title>Novel actinobacteria from marine sediment.</title>
        <authorList>
            <person name="Ng Z.Y."/>
            <person name="Tan G.Y.A."/>
        </authorList>
    </citation>
    <scope>NUCLEOTIDE SEQUENCE [LARGE SCALE GENOMIC DNA]</scope>
    <source>
        <strain evidence="8 9">TPS81</strain>
    </source>
</reference>
<dbReference type="PANTHER" id="PTHR42711:SF5">
    <property type="entry name" value="ABC TRANSPORTER ATP-BINDING PROTEIN NATA"/>
    <property type="match status" value="1"/>
</dbReference>
<keyword evidence="9" id="KW-1185">Reference proteome</keyword>
<sequence>MSSSRLEESTDMPRSDTSPAISLRGVVKRYGPLTAVDGLDLEVPAGIVLGLLGPNGAGKSTTMRMLTAQSRADAGEISVLGYRIPRESKRARAAMGVVPQHDNLDEELTVGENLAVFAHLYRVPRAERPAAVRRALDIAHLADRRDTRTDRLSGGMRRRLLIARGLVHRPRLVLLDEPTVGLDPQIRQELWGLISSLREQGVTVLMSTHYIEEAERLSDEVAVMAKGRVVTRGRPADLVADYAGASVEEFPIRAAGAAATVEAVRSAGFASRRTGATLSVLRAENLPASLRDRLGEGRRRAATLEDVFVTLTGERVE</sequence>
<dbReference type="GO" id="GO:0005524">
    <property type="term" value="F:ATP binding"/>
    <property type="evidence" value="ECO:0007669"/>
    <property type="project" value="UniProtKB-KW"/>
</dbReference>
<dbReference type="InterPro" id="IPR003439">
    <property type="entry name" value="ABC_transporter-like_ATP-bd"/>
</dbReference>
<dbReference type="AlphaFoldDB" id="A0A368TBS9"/>
<dbReference type="GO" id="GO:0046677">
    <property type="term" value="P:response to antibiotic"/>
    <property type="evidence" value="ECO:0007669"/>
    <property type="project" value="UniProtKB-KW"/>
</dbReference>
<evidence type="ECO:0000259" key="7">
    <source>
        <dbReference type="PROSITE" id="PS50893"/>
    </source>
</evidence>
<dbReference type="PROSITE" id="PS00211">
    <property type="entry name" value="ABC_TRANSPORTER_1"/>
    <property type="match status" value="1"/>
</dbReference>
<evidence type="ECO:0000256" key="6">
    <source>
        <dbReference type="ARBA" id="ARBA00023251"/>
    </source>
</evidence>
<keyword evidence="3" id="KW-0813">Transport</keyword>
<evidence type="ECO:0000256" key="2">
    <source>
        <dbReference type="ARBA" id="ARBA00005417"/>
    </source>
</evidence>
<dbReference type="PANTHER" id="PTHR42711">
    <property type="entry name" value="ABC TRANSPORTER ATP-BINDING PROTEIN"/>
    <property type="match status" value="1"/>
</dbReference>
<name>A0A368TBS9_9ACTN</name>
<evidence type="ECO:0000313" key="8">
    <source>
        <dbReference type="EMBL" id="RCV62401.1"/>
    </source>
</evidence>
<keyword evidence="4" id="KW-0547">Nucleotide-binding</keyword>
<organism evidence="8 9">
    <name type="scientific">Marinitenerispora sediminis</name>
    <dbReference type="NCBI Taxonomy" id="1931232"/>
    <lineage>
        <taxon>Bacteria</taxon>
        <taxon>Bacillati</taxon>
        <taxon>Actinomycetota</taxon>
        <taxon>Actinomycetes</taxon>
        <taxon>Streptosporangiales</taxon>
        <taxon>Nocardiopsidaceae</taxon>
        <taxon>Marinitenerispora</taxon>
    </lineage>
</organism>
<dbReference type="GO" id="GO:0016887">
    <property type="term" value="F:ATP hydrolysis activity"/>
    <property type="evidence" value="ECO:0007669"/>
    <property type="project" value="InterPro"/>
</dbReference>
<dbReference type="InterPro" id="IPR050763">
    <property type="entry name" value="ABC_transporter_ATP-binding"/>
</dbReference>
<dbReference type="Pfam" id="PF00005">
    <property type="entry name" value="ABC_tran"/>
    <property type="match status" value="1"/>
</dbReference>
<dbReference type="GO" id="GO:0005886">
    <property type="term" value="C:plasma membrane"/>
    <property type="evidence" value="ECO:0007669"/>
    <property type="project" value="UniProtKB-SubCell"/>
</dbReference>
<dbReference type="OrthoDB" id="3452254at2"/>
<dbReference type="Proteomes" id="UP000253318">
    <property type="component" value="Unassembled WGS sequence"/>
</dbReference>
<evidence type="ECO:0000256" key="5">
    <source>
        <dbReference type="ARBA" id="ARBA00022840"/>
    </source>
</evidence>
<dbReference type="EMBL" id="QEIN01000006">
    <property type="protein sequence ID" value="RCV62401.1"/>
    <property type="molecule type" value="Genomic_DNA"/>
</dbReference>